<comment type="caution">
    <text evidence="1">The sequence shown here is derived from an EMBL/GenBank/DDBJ whole genome shotgun (WGS) entry which is preliminary data.</text>
</comment>
<dbReference type="Proteomes" id="UP000317650">
    <property type="component" value="Unassembled WGS sequence"/>
</dbReference>
<accession>A0A4S8I5U6</accession>
<gene>
    <name evidence="1" type="ORF">C4D60_Mb00t01710</name>
</gene>
<dbReference type="AlphaFoldDB" id="A0A4S8I5U6"/>
<proteinExistence type="predicted"/>
<keyword evidence="2" id="KW-1185">Reference proteome</keyword>
<reference evidence="1 2" key="1">
    <citation type="journal article" date="2019" name="Nat. Plants">
        <title>Genome sequencing of Musa balbisiana reveals subgenome evolution and function divergence in polyploid bananas.</title>
        <authorList>
            <person name="Yao X."/>
        </authorList>
    </citation>
    <scope>NUCLEOTIDE SEQUENCE [LARGE SCALE GENOMIC DNA]</scope>
    <source>
        <strain evidence="2">cv. DH-PKW</strain>
        <tissue evidence="1">Leaves</tissue>
    </source>
</reference>
<evidence type="ECO:0000313" key="1">
    <source>
        <dbReference type="EMBL" id="THU43195.1"/>
    </source>
</evidence>
<name>A0A4S8I5U6_MUSBA</name>
<evidence type="ECO:0000313" key="2">
    <source>
        <dbReference type="Proteomes" id="UP000317650"/>
    </source>
</evidence>
<protein>
    <submittedName>
        <fullName evidence="1">Uncharacterized protein</fullName>
    </submittedName>
</protein>
<organism evidence="1 2">
    <name type="scientific">Musa balbisiana</name>
    <name type="common">Banana</name>
    <dbReference type="NCBI Taxonomy" id="52838"/>
    <lineage>
        <taxon>Eukaryota</taxon>
        <taxon>Viridiplantae</taxon>
        <taxon>Streptophyta</taxon>
        <taxon>Embryophyta</taxon>
        <taxon>Tracheophyta</taxon>
        <taxon>Spermatophyta</taxon>
        <taxon>Magnoliopsida</taxon>
        <taxon>Liliopsida</taxon>
        <taxon>Zingiberales</taxon>
        <taxon>Musaceae</taxon>
        <taxon>Musa</taxon>
    </lineage>
</organism>
<dbReference type="EMBL" id="PYDT01000173">
    <property type="protein sequence ID" value="THU43195.1"/>
    <property type="molecule type" value="Genomic_DNA"/>
</dbReference>
<sequence length="286" mass="33180">MPPAFILSQDRTLHEIHSCITYSFLPGVRSQQYSHPYPITSIPQASYPFSFDHGGGASQNRKTYIGFRDNQARTDDFHHVKVLHEEDFVQHVLFDTGRRRTRLGIVKKRGEAEPSQDGIDHPFFLRQRSYHFRRNWSYISFQFPFKSSYVFPHPFFETSKNKMDKFLFLGIHTRKRIMESGPCLSPSVADHPLGPATDHRLDASPSSGGFLLLLLSLRGISNRFQLLFPSQGQVLTRYSPVRHWKHHFPSDLHVLSMPPAFILSQDRTLHEIHSCITYSFLVRRQS</sequence>